<feature type="region of interest" description="Disordered" evidence="9">
    <location>
        <begin position="89"/>
        <end position="113"/>
    </location>
</feature>
<dbReference type="GO" id="GO:0008568">
    <property type="term" value="F:microtubule severing ATPase activity"/>
    <property type="evidence" value="ECO:0007669"/>
    <property type="project" value="UniProtKB-EC"/>
</dbReference>
<evidence type="ECO:0000256" key="7">
    <source>
        <dbReference type="ARBA" id="ARBA00023235"/>
    </source>
</evidence>
<feature type="region of interest" description="Disordered" evidence="9">
    <location>
        <begin position="312"/>
        <end position="353"/>
    </location>
</feature>
<feature type="domain" description="AAA+ ATPase" evidence="10">
    <location>
        <begin position="724"/>
        <end position="866"/>
    </location>
</feature>
<comment type="similarity">
    <text evidence="8">Belongs to the AAA ATPase family. Katanin p60 subunit A1 subfamily.</text>
</comment>
<evidence type="ECO:0000256" key="3">
    <source>
        <dbReference type="ARBA" id="ARBA00022701"/>
    </source>
</evidence>
<feature type="region of interest" description="Disordered" evidence="9">
    <location>
        <begin position="1"/>
        <end position="65"/>
    </location>
</feature>
<dbReference type="InParanoid" id="C5L568"/>
<evidence type="ECO:0000313" key="11">
    <source>
        <dbReference type="EMBL" id="EER08127.1"/>
    </source>
</evidence>
<dbReference type="InterPro" id="IPR041569">
    <property type="entry name" value="AAA_lid_3"/>
</dbReference>
<feature type="binding site" evidence="8">
    <location>
        <begin position="732"/>
        <end position="739"/>
    </location>
    <ligand>
        <name>ATP</name>
        <dbReference type="ChEBI" id="CHEBI:30616"/>
    </ligand>
</feature>
<protein>
    <recommendedName>
        <fullName evidence="8">Katanin p60 ATPase-containing subunit A1</fullName>
        <shortName evidence="8">Katanin p60 subunit A1</shortName>
        <ecNumber evidence="8">5.6.1.1</ecNumber>
    </recommendedName>
    <alternativeName>
        <fullName evidence="8">p60 katanin</fullName>
    </alternativeName>
</protein>
<keyword evidence="4 8" id="KW-0547">Nucleotide-binding</keyword>
<feature type="compositionally biased region" description="Low complexity" evidence="9">
    <location>
        <begin position="48"/>
        <end position="65"/>
    </location>
</feature>
<evidence type="ECO:0000256" key="8">
    <source>
        <dbReference type="HAMAP-Rule" id="MF_03023"/>
    </source>
</evidence>
<organism evidence="12">
    <name type="scientific">Perkinsus marinus (strain ATCC 50983 / TXsc)</name>
    <dbReference type="NCBI Taxonomy" id="423536"/>
    <lineage>
        <taxon>Eukaryota</taxon>
        <taxon>Sar</taxon>
        <taxon>Alveolata</taxon>
        <taxon>Perkinsozoa</taxon>
        <taxon>Perkinsea</taxon>
        <taxon>Perkinsida</taxon>
        <taxon>Perkinsidae</taxon>
        <taxon>Perkinsus</taxon>
    </lineage>
</organism>
<accession>C5L568</accession>
<keyword evidence="12" id="KW-1185">Reference proteome</keyword>
<evidence type="ECO:0000256" key="5">
    <source>
        <dbReference type="ARBA" id="ARBA00022840"/>
    </source>
</evidence>
<dbReference type="InterPro" id="IPR003960">
    <property type="entry name" value="ATPase_AAA_CS"/>
</dbReference>
<keyword evidence="6 8" id="KW-0206">Cytoskeleton</keyword>
<dbReference type="PANTHER" id="PTHR23074">
    <property type="entry name" value="AAA DOMAIN-CONTAINING"/>
    <property type="match status" value="1"/>
</dbReference>
<keyword evidence="2 8" id="KW-0963">Cytoplasm</keyword>
<dbReference type="Proteomes" id="UP000007800">
    <property type="component" value="Unassembled WGS sequence"/>
</dbReference>
<comment type="subcellular location">
    <subcellularLocation>
        <location evidence="1 8">Cytoplasm</location>
        <location evidence="1 8">Cytoskeleton</location>
    </subcellularLocation>
</comment>
<dbReference type="GO" id="GO:0005874">
    <property type="term" value="C:microtubule"/>
    <property type="evidence" value="ECO:0007669"/>
    <property type="project" value="UniProtKB-KW"/>
</dbReference>
<proteinExistence type="inferred from homology"/>
<dbReference type="InterPro" id="IPR003959">
    <property type="entry name" value="ATPase_AAA_core"/>
</dbReference>
<dbReference type="EC" id="5.6.1.1" evidence="8"/>
<keyword evidence="7 8" id="KW-0413">Isomerase</keyword>
<feature type="compositionally biased region" description="Low complexity" evidence="9">
    <location>
        <begin position="334"/>
        <end position="353"/>
    </location>
</feature>
<feature type="compositionally biased region" description="Polar residues" evidence="9">
    <location>
        <begin position="21"/>
        <end position="34"/>
    </location>
</feature>
<evidence type="ECO:0000256" key="6">
    <source>
        <dbReference type="ARBA" id="ARBA00023212"/>
    </source>
</evidence>
<evidence type="ECO:0000256" key="9">
    <source>
        <dbReference type="SAM" id="MobiDB-lite"/>
    </source>
</evidence>
<dbReference type="Gene3D" id="1.10.8.60">
    <property type="match status" value="1"/>
</dbReference>
<dbReference type="PROSITE" id="PS00674">
    <property type="entry name" value="AAA"/>
    <property type="match status" value="1"/>
</dbReference>
<evidence type="ECO:0000313" key="12">
    <source>
        <dbReference type="Proteomes" id="UP000007800"/>
    </source>
</evidence>
<dbReference type="HAMAP" id="MF_03023">
    <property type="entry name" value="Katanin_p60_A1"/>
    <property type="match status" value="1"/>
</dbReference>
<keyword evidence="5 8" id="KW-0067">ATP-binding</keyword>
<dbReference type="GO" id="GO:0005737">
    <property type="term" value="C:cytoplasm"/>
    <property type="evidence" value="ECO:0007669"/>
    <property type="project" value="UniProtKB-UniRule"/>
</dbReference>
<dbReference type="GO" id="GO:0005524">
    <property type="term" value="F:ATP binding"/>
    <property type="evidence" value="ECO:0007669"/>
    <property type="project" value="UniProtKB-KW"/>
</dbReference>
<evidence type="ECO:0000259" key="10">
    <source>
        <dbReference type="SMART" id="SM00382"/>
    </source>
</evidence>
<dbReference type="InterPro" id="IPR028596">
    <property type="entry name" value="KATNA1"/>
</dbReference>
<dbReference type="FunFam" id="3.40.50.300:FF:000159">
    <property type="entry name" value="Katanin p60 ATPase-containing subunit A1"/>
    <property type="match status" value="1"/>
</dbReference>
<evidence type="ECO:0000256" key="2">
    <source>
        <dbReference type="ARBA" id="ARBA00022490"/>
    </source>
</evidence>
<comment type="catalytic activity">
    <reaction evidence="8">
        <text>n ATP + n H2O + a microtubule = n ADP + n phosphate + (n+1) alpha/beta tubulin heterodimers.</text>
        <dbReference type="EC" id="5.6.1.1"/>
    </reaction>
</comment>
<dbReference type="Pfam" id="PF00004">
    <property type="entry name" value="AAA"/>
    <property type="match status" value="1"/>
</dbReference>
<feature type="compositionally biased region" description="Polar residues" evidence="9">
    <location>
        <begin position="160"/>
        <end position="182"/>
    </location>
</feature>
<dbReference type="GO" id="GO:0051013">
    <property type="term" value="P:microtubule severing"/>
    <property type="evidence" value="ECO:0007669"/>
    <property type="project" value="UniProtKB-UniRule"/>
</dbReference>
<dbReference type="EMBL" id="GG679213">
    <property type="protein sequence ID" value="EER08127.1"/>
    <property type="molecule type" value="Genomic_DNA"/>
</dbReference>
<gene>
    <name evidence="8" type="primary">KATNA1</name>
    <name evidence="11" type="ORF">Pmar_PMAR014891</name>
</gene>
<dbReference type="Pfam" id="PF09336">
    <property type="entry name" value="Vps4_C"/>
    <property type="match status" value="1"/>
</dbReference>
<comment type="function">
    <text evidence="8">Severs microtubules in an ATP-dependent manner. Microtubule severing may promote rapid reorganization of cellular microtubule arrays.</text>
</comment>
<dbReference type="GO" id="GO:0016887">
    <property type="term" value="F:ATP hydrolysis activity"/>
    <property type="evidence" value="ECO:0007669"/>
    <property type="project" value="InterPro"/>
</dbReference>
<feature type="compositionally biased region" description="Basic residues" evidence="9">
    <location>
        <begin position="1"/>
        <end position="10"/>
    </location>
</feature>
<dbReference type="PANTHER" id="PTHR23074:SF19">
    <property type="entry name" value="KATANIN P60 ATPASE-CONTAINING SUBUNIT A1"/>
    <property type="match status" value="1"/>
</dbReference>
<evidence type="ECO:0000256" key="1">
    <source>
        <dbReference type="ARBA" id="ARBA00004245"/>
    </source>
</evidence>
<name>C5L568_PERM5</name>
<dbReference type="InterPro" id="IPR015415">
    <property type="entry name" value="Spast_Vps4_C"/>
</dbReference>
<dbReference type="InterPro" id="IPR050304">
    <property type="entry name" value="MT-severing_AAA_ATPase"/>
</dbReference>
<feature type="region of interest" description="Disordered" evidence="9">
    <location>
        <begin position="131"/>
        <end position="182"/>
    </location>
</feature>
<dbReference type="AlphaFoldDB" id="C5L568"/>
<dbReference type="RefSeq" id="XP_002776311.1">
    <property type="nucleotide sequence ID" value="XM_002776265.1"/>
</dbReference>
<reference evidence="11 12" key="1">
    <citation type="submission" date="2008-07" db="EMBL/GenBank/DDBJ databases">
        <authorList>
            <person name="El-Sayed N."/>
            <person name="Caler E."/>
            <person name="Inman J."/>
            <person name="Amedeo P."/>
            <person name="Hass B."/>
            <person name="Wortman J."/>
        </authorList>
    </citation>
    <scope>NUCLEOTIDE SEQUENCE [LARGE SCALE GENOMIC DNA]</scope>
    <source>
        <strain evidence="12">ATCC 50983 / TXsc</strain>
    </source>
</reference>
<dbReference type="GeneID" id="9064290"/>
<dbReference type="Pfam" id="PF17862">
    <property type="entry name" value="AAA_lid_3"/>
    <property type="match status" value="1"/>
</dbReference>
<dbReference type="InterPro" id="IPR027417">
    <property type="entry name" value="P-loop_NTPase"/>
</dbReference>
<dbReference type="InterPro" id="IPR003593">
    <property type="entry name" value="AAA+_ATPase"/>
</dbReference>
<feature type="region of interest" description="Disordered" evidence="9">
    <location>
        <begin position="574"/>
        <end position="647"/>
    </location>
</feature>
<dbReference type="SUPFAM" id="SSF52540">
    <property type="entry name" value="P-loop containing nucleoside triphosphate hydrolases"/>
    <property type="match status" value="1"/>
</dbReference>
<dbReference type="GO" id="GO:0008017">
    <property type="term" value="F:microtubule binding"/>
    <property type="evidence" value="ECO:0007669"/>
    <property type="project" value="UniProtKB-UniRule"/>
</dbReference>
<dbReference type="SMART" id="SM00382">
    <property type="entry name" value="AAA"/>
    <property type="match status" value="1"/>
</dbReference>
<keyword evidence="3 8" id="KW-0493">Microtubule</keyword>
<sequence>MPSNKHHNNKPCRNWEETGGSIKQASLTGGTVSASPFGGSGAGRQVSGNPFGATATPAPTPFGAGNVTAPSPFGSGNVAATTPFGVGNITSSSPTPPTFGGTPGGGSGPFGSSKPVTFGAAAFGSSQPSAFGNAMGTKPSPFGNTTSGVSPSPFGGGAATQPSQFGQSPSQLSNANPSASTLGNLTAPATTIVPPSGVLPAATVVGNLVPDESNRKMRENIATALNKGELYPLSSFGPDGQGNLTPPGIDVSFEELRYEDPQNQHLRDTIAKTEASLEKIISKPALSKYFGIEGTAKSVSPFSGNAVAPSPFGGASAQTKSSPFGPAAGPKPSPFGATPAATSTTSPFGGFGSSQSSATGSFGGFGNAFGGKPSSFGATSGPFGATQQSSLLPTLSWPDSLVVRPGIPSNKMPSWIPRTPLNLLPEIKPSKGLSEEDIERYKNAEFSLDAFPSLPPTIELLTFTDRYAPCLTRGAAKVNLHDYESGVGVRLSSKLRWSHTDRVAFERLDVLLKYTPLLNLFRGYLALATINRHIKTLPVGYTDEWLAIKAEISEEVAVVKAISAEWSEIRRACASRPPGAPPQPHVLADDEEMGSDLDGSVDASPIAEGRDASRGNSSRNYSKPWLQPLPPQAHESASNGGTSDNGGGIWSACERRGFLEHVYGPSGEGPDADLIMMLERDCVEKNPQIGWSSISGLESARQLLEEAVVLPLLMPEYFQGIRRPWKGVLLFGPPGTGKTMLAKAVATECDTTFFNVSCSTVTNKYRGDSEKLIRLLFEMARFYAPTTIFFDEIDSIGSKRGDPGEHEASRRVKSELLVQMDGSGSAEDGASPPKTVMVLGATNHPWEIDEALRRRLEKRIYIPLPDEEARLGMFKVNCSSIKLASDVDFRRLVKRTEGYSGADICSVCREASMMNLRDRLRKARTKGATKGGLDVDRLRAEVEGRPVTMGNFEQAVKNVQKSVGTEDLRKFEDWMREFGSS</sequence>
<dbReference type="OrthoDB" id="5334845at2759"/>
<evidence type="ECO:0000256" key="4">
    <source>
        <dbReference type="ARBA" id="ARBA00022741"/>
    </source>
</evidence>
<dbReference type="Gene3D" id="3.40.50.300">
    <property type="entry name" value="P-loop containing nucleotide triphosphate hydrolases"/>
    <property type="match status" value="1"/>
</dbReference>